<evidence type="ECO:0000256" key="6">
    <source>
        <dbReference type="ARBA" id="ARBA00022741"/>
    </source>
</evidence>
<dbReference type="InterPro" id="IPR013815">
    <property type="entry name" value="ATP_grasp_subdomain_1"/>
</dbReference>
<dbReference type="GO" id="GO:2001070">
    <property type="term" value="F:starch binding"/>
    <property type="evidence" value="ECO:0007669"/>
    <property type="project" value="InterPro"/>
</dbReference>
<evidence type="ECO:0000256" key="2">
    <source>
        <dbReference type="ARBA" id="ARBA00007837"/>
    </source>
</evidence>
<dbReference type="Gene3D" id="3.30.470.20">
    <property type="entry name" value="ATP-grasp fold, B domain"/>
    <property type="match status" value="1"/>
</dbReference>
<evidence type="ECO:0000256" key="10">
    <source>
        <dbReference type="ARBA" id="ARBA00023277"/>
    </source>
</evidence>
<dbReference type="GeneID" id="40307016"/>
<keyword evidence="14" id="KW-1185">Reference proteome</keyword>
<dbReference type="CDD" id="cd05467">
    <property type="entry name" value="CBM20"/>
    <property type="match status" value="1"/>
</dbReference>
<dbReference type="InterPro" id="IPR002044">
    <property type="entry name" value="CBM20"/>
</dbReference>
<dbReference type="Pfam" id="PF22973">
    <property type="entry name" value="GWD1_pHisD"/>
    <property type="match status" value="1"/>
</dbReference>
<dbReference type="STRING" id="94643.A0A2A9M463"/>
<dbReference type="OrthoDB" id="6123450at2759"/>
<dbReference type="SMART" id="SM01065">
    <property type="entry name" value="CBM_2"/>
    <property type="match status" value="1"/>
</dbReference>
<dbReference type="PANTHER" id="PTHR47453">
    <property type="entry name" value="PHOSPHOGLUCAN, WATER DIKINASE, CHLOROPLASTIC"/>
    <property type="match status" value="1"/>
</dbReference>
<evidence type="ECO:0000259" key="12">
    <source>
        <dbReference type="PROSITE" id="PS51166"/>
    </source>
</evidence>
<evidence type="ECO:0000256" key="1">
    <source>
        <dbReference type="ARBA" id="ARBA00001946"/>
    </source>
</evidence>
<dbReference type="GO" id="GO:0046872">
    <property type="term" value="F:metal ion binding"/>
    <property type="evidence" value="ECO:0007669"/>
    <property type="project" value="UniProtKB-KW"/>
</dbReference>
<dbReference type="EMBL" id="NWUJ01000012">
    <property type="protein sequence ID" value="PFH32014.1"/>
    <property type="molecule type" value="Genomic_DNA"/>
</dbReference>
<keyword evidence="5" id="KW-0479">Metal-binding</keyword>
<dbReference type="InterPro" id="IPR013783">
    <property type="entry name" value="Ig-like_fold"/>
</dbReference>
<comment type="similarity">
    <text evidence="2">Belongs to the PEP-utilizing enzyme family.</text>
</comment>
<dbReference type="KEGG" id="bbes:BESB_019550"/>
<keyword evidence="7 13" id="KW-0418">Kinase</keyword>
<dbReference type="GO" id="GO:0016301">
    <property type="term" value="F:kinase activity"/>
    <property type="evidence" value="ECO:0007669"/>
    <property type="project" value="UniProtKB-KW"/>
</dbReference>
<comment type="subunit">
    <text evidence="3">Homodimer.</text>
</comment>
<dbReference type="VEuPathDB" id="ToxoDB:BESB_019550"/>
<dbReference type="Gene3D" id="3.30.1490.20">
    <property type="entry name" value="ATP-grasp fold, A domain"/>
    <property type="match status" value="1"/>
</dbReference>
<proteinExistence type="inferred from homology"/>
<gene>
    <name evidence="13" type="ORF">BESB_019550</name>
</gene>
<evidence type="ECO:0000313" key="14">
    <source>
        <dbReference type="Proteomes" id="UP000224006"/>
    </source>
</evidence>
<accession>A0A2A9M463</accession>
<comment type="cofactor">
    <cofactor evidence="1">
        <name>Mg(2+)</name>
        <dbReference type="ChEBI" id="CHEBI:18420"/>
    </cofactor>
</comment>
<dbReference type="Pfam" id="PF01326">
    <property type="entry name" value="PPDK_N"/>
    <property type="match status" value="1"/>
</dbReference>
<evidence type="ECO:0000313" key="13">
    <source>
        <dbReference type="EMBL" id="PFH32014.1"/>
    </source>
</evidence>
<keyword evidence="13" id="KW-0670">Pyruvate</keyword>
<dbReference type="InterPro" id="IPR002192">
    <property type="entry name" value="PPDK_AMP/ATP-bd"/>
</dbReference>
<dbReference type="RefSeq" id="XP_029216023.1">
    <property type="nucleotide sequence ID" value="XM_029360664.1"/>
</dbReference>
<sequence length="1221" mass="133134">MEAAQTVTVQLECVCSRTHPGQAVWVLGNVPSFGTWKLNEALRLETSPDSFPTWRLSKNGVRIPREQDVEFKFVIMSENRDYVVWEQIYNRKICTGSPIVYRCTFDDWQSETIPWEPPSKNLKVDLKLSPGADTQTQQPTWMGRSPDTAASPLQRLSSGVDVLSLGSSPAISLSTSSLGGGSSSPYSVASRLLDAGEAGCDDAAEKRAGKSGKVEGGGELPSPSLARVVAGERSARSWREKIEVVKDVITAALKDGRLKNEQETVNLIDSLAYCSIYLRFVSQGDIPCAEDGRHFRPNHHANLSKDLCLLLEQVMLEVNFKDDVMSDAIRLLARSIAPSLPSFGAAFTAAQPLTRIRDIAHRNDIPPELKNEIKHTIQNKLHRCAGPEDLVTTAKLLNRIHGNRGAYPSEFVAEFERFYDELRRFFNATDLETRLRELRHQEDPRAAELIERFLESKARSDDPNAGLTKLLVTLSVCVELRSSFACQLRDSGPVFHHQEVHQVQEMRLAEIFLDDVAFVLLSRSEQLFGQVLDSRWPEAIEALSLGIQNVRISGVKRDECRALASELSALAHQPFHSEDDWLVLKASLERCRRLCEDFTDLQIALFANRSLALGQQLNLPQHAVRVYSEAVIRCSVVFQISKLCRTLLRRLHSLLSLQPYDALVTGEAAGSVLLFDTLEAGVTHCLRLNAGAEAETPRDAASRPNGRPALNGERAGAPLILAARAASGDEEIAGLDGPHARVVALVIGHDLPILSHLGVRARQKGVPFVACQEASAFVPFAAAEGKVLSLTADARTVQFEVLEGTKAAEALSAQKRREERGGDAGKTAEKNAPLQLLATSCYPFSSSIPAELLAAAAPPRPLGVHDIRLETCGSKAATCARLRLLVEEAENQNEFSPNSFLPAPAPVFGAASCLAFPYGTVEWILQAQGKTEQFGALIEKLETAAPGPELDDATAKMQDLVMHVALPEDLILPVVECFGARSRLVVRSSANVEDLKGMSAAGLYESVANVSVGDLNAFQSAVATVWASLYSRRATLARRAAGIPQHQACMAVLIQDLVTPELSFILHTVNPLDTREGNRLYAEIAPGLGETLAGASTRGSPYRMTVDKRTGELHMLAFCNYSTSLVPVMPRTRSFTTLRDGQVLQQAAPSVTPSALVKAKVVDYTMEPMTQDLGYRVHVAHRLAAVAATLEAKLDGPQDVEGVIAGDAIWIVQSRPQSFAE</sequence>
<dbReference type="Proteomes" id="UP000224006">
    <property type="component" value="Chromosome XI"/>
</dbReference>
<feature type="region of interest" description="Disordered" evidence="11">
    <location>
        <begin position="130"/>
        <end position="152"/>
    </location>
</feature>
<keyword evidence="6" id="KW-0547">Nucleotide-binding</keyword>
<evidence type="ECO:0000256" key="3">
    <source>
        <dbReference type="ARBA" id="ARBA00011738"/>
    </source>
</evidence>
<dbReference type="InterPro" id="IPR054481">
    <property type="entry name" value="GWD1_pHisD"/>
</dbReference>
<dbReference type="InterPro" id="IPR013784">
    <property type="entry name" value="Carb-bd-like_fold"/>
</dbReference>
<reference evidence="13 14" key="1">
    <citation type="submission" date="2017-09" db="EMBL/GenBank/DDBJ databases">
        <title>Genome sequencing of Besnoitia besnoiti strain Bb-Ger1.</title>
        <authorList>
            <person name="Schares G."/>
            <person name="Venepally P."/>
            <person name="Lorenzi H.A."/>
        </authorList>
    </citation>
    <scope>NUCLEOTIDE SEQUENCE [LARGE SCALE GENOMIC DNA]</scope>
    <source>
        <strain evidence="13 14">Bb-Ger1</strain>
    </source>
</reference>
<organism evidence="13 14">
    <name type="scientific">Besnoitia besnoiti</name>
    <name type="common">Apicomplexan protozoan</name>
    <dbReference type="NCBI Taxonomy" id="94643"/>
    <lineage>
        <taxon>Eukaryota</taxon>
        <taxon>Sar</taxon>
        <taxon>Alveolata</taxon>
        <taxon>Apicomplexa</taxon>
        <taxon>Conoidasida</taxon>
        <taxon>Coccidia</taxon>
        <taxon>Eucoccidiorida</taxon>
        <taxon>Eimeriorina</taxon>
        <taxon>Sarcocystidae</taxon>
        <taxon>Besnoitia</taxon>
    </lineage>
</organism>
<protein>
    <submittedName>
        <fullName evidence="13">Pyruvate phosphate dikinase, pep/pyruvate binding domain-containing protein</fullName>
    </submittedName>
</protein>
<evidence type="ECO:0000256" key="5">
    <source>
        <dbReference type="ARBA" id="ARBA00022723"/>
    </source>
</evidence>
<evidence type="ECO:0000256" key="8">
    <source>
        <dbReference type="ARBA" id="ARBA00022840"/>
    </source>
</evidence>
<dbReference type="Pfam" id="PF00686">
    <property type="entry name" value="CBM_20"/>
    <property type="match status" value="1"/>
</dbReference>
<keyword evidence="10" id="KW-0119">Carbohydrate metabolism</keyword>
<feature type="domain" description="CBM20" evidence="12">
    <location>
        <begin position="1"/>
        <end position="110"/>
    </location>
</feature>
<evidence type="ECO:0000256" key="11">
    <source>
        <dbReference type="SAM" id="MobiDB-lite"/>
    </source>
</evidence>
<evidence type="ECO:0000256" key="7">
    <source>
        <dbReference type="ARBA" id="ARBA00022777"/>
    </source>
</evidence>
<dbReference type="PROSITE" id="PS51166">
    <property type="entry name" value="CBM20"/>
    <property type="match status" value="1"/>
</dbReference>
<dbReference type="AlphaFoldDB" id="A0A2A9M463"/>
<dbReference type="SUPFAM" id="SSF56059">
    <property type="entry name" value="Glutathione synthetase ATP-binding domain-like"/>
    <property type="match status" value="1"/>
</dbReference>
<dbReference type="SUPFAM" id="SSF49452">
    <property type="entry name" value="Starch-binding domain-like"/>
    <property type="match status" value="1"/>
</dbReference>
<evidence type="ECO:0000256" key="9">
    <source>
        <dbReference type="ARBA" id="ARBA00022842"/>
    </source>
</evidence>
<dbReference type="GO" id="GO:0005524">
    <property type="term" value="F:ATP binding"/>
    <property type="evidence" value="ECO:0007669"/>
    <property type="project" value="UniProtKB-KW"/>
</dbReference>
<keyword evidence="4" id="KW-0808">Transferase</keyword>
<dbReference type="Gene3D" id="2.60.40.10">
    <property type="entry name" value="Immunoglobulins"/>
    <property type="match status" value="1"/>
</dbReference>
<name>A0A2A9M463_BESBE</name>
<keyword evidence="8" id="KW-0067">ATP-binding</keyword>
<comment type="caution">
    <text evidence="13">The sequence shown here is derived from an EMBL/GenBank/DDBJ whole genome shotgun (WGS) entry which is preliminary data.</text>
</comment>
<evidence type="ECO:0000256" key="4">
    <source>
        <dbReference type="ARBA" id="ARBA00022679"/>
    </source>
</evidence>
<dbReference type="PANTHER" id="PTHR47453:SF1">
    <property type="entry name" value="PHOSPHOGLUCAN, WATER DIKINASE, CHLOROPLASTIC"/>
    <property type="match status" value="1"/>
</dbReference>
<keyword evidence="9" id="KW-0460">Magnesium</keyword>